<keyword evidence="4 9" id="KW-0999">Mitochondrion inner membrane</keyword>
<evidence type="ECO:0000256" key="1">
    <source>
        <dbReference type="ARBA" id="ARBA00005882"/>
    </source>
</evidence>
<evidence type="ECO:0000256" key="9">
    <source>
        <dbReference type="RuleBase" id="RU367010"/>
    </source>
</evidence>
<dbReference type="EMBL" id="RIBY02001114">
    <property type="protein sequence ID" value="KAH9832362.1"/>
    <property type="molecule type" value="Genomic_DNA"/>
</dbReference>
<keyword evidence="3 9" id="KW-0679">Respiratory chain</keyword>
<dbReference type="PANTHER" id="PTHR12219:SF8">
    <property type="entry name" value="NADH DEHYDROGENASE [UBIQUINONE] IRON-SULFUR PROTEIN 4, MITOCHONDRIAL"/>
    <property type="match status" value="1"/>
</dbReference>
<gene>
    <name evidence="11" type="ORF">Tdes44962_MAKER08810</name>
</gene>
<keyword evidence="6 9" id="KW-0249">Electron transport</keyword>
<reference evidence="11 12" key="2">
    <citation type="journal article" date="2021" name="Curr. Genet.">
        <title>Genetic response to nitrogen starvation in the aggressive Eucalyptus foliar pathogen Teratosphaeria destructans.</title>
        <authorList>
            <person name="Havenga M."/>
            <person name="Wingfield B.D."/>
            <person name="Wingfield M.J."/>
            <person name="Dreyer L.L."/>
            <person name="Roets F."/>
            <person name="Aylward J."/>
        </authorList>
    </citation>
    <scope>NUCLEOTIDE SEQUENCE [LARGE SCALE GENOMIC DNA]</scope>
    <source>
        <strain evidence="11">CMW44962</strain>
    </source>
</reference>
<keyword evidence="8 9" id="KW-0472">Membrane</keyword>
<evidence type="ECO:0000256" key="8">
    <source>
        <dbReference type="ARBA" id="ARBA00023136"/>
    </source>
</evidence>
<evidence type="ECO:0000256" key="3">
    <source>
        <dbReference type="ARBA" id="ARBA00022660"/>
    </source>
</evidence>
<proteinExistence type="inferred from homology"/>
<keyword evidence="12" id="KW-1185">Reference proteome</keyword>
<keyword evidence="7 9" id="KW-0496">Mitochondrion</keyword>
<dbReference type="Proteomes" id="UP001138500">
    <property type="component" value="Unassembled WGS sequence"/>
</dbReference>
<evidence type="ECO:0000313" key="11">
    <source>
        <dbReference type="EMBL" id="KAH9832362.1"/>
    </source>
</evidence>
<dbReference type="Gene3D" id="3.30.160.190">
    <property type="entry name" value="atu1810 like domain"/>
    <property type="match status" value="1"/>
</dbReference>
<evidence type="ECO:0000256" key="10">
    <source>
        <dbReference type="SAM" id="MobiDB-lite"/>
    </source>
</evidence>
<feature type="region of interest" description="Disordered" evidence="10">
    <location>
        <begin position="25"/>
        <end position="78"/>
    </location>
</feature>
<dbReference type="AlphaFoldDB" id="A0A9W7SV93"/>
<organism evidence="11 12">
    <name type="scientific">Teratosphaeria destructans</name>
    <dbReference type="NCBI Taxonomy" id="418781"/>
    <lineage>
        <taxon>Eukaryota</taxon>
        <taxon>Fungi</taxon>
        <taxon>Dikarya</taxon>
        <taxon>Ascomycota</taxon>
        <taxon>Pezizomycotina</taxon>
        <taxon>Dothideomycetes</taxon>
        <taxon>Dothideomycetidae</taxon>
        <taxon>Mycosphaerellales</taxon>
        <taxon>Teratosphaeriaceae</taxon>
        <taxon>Teratosphaeria</taxon>
    </lineage>
</organism>
<comment type="caution">
    <text evidence="11">The sequence shown here is derived from an EMBL/GenBank/DDBJ whole genome shotgun (WGS) entry which is preliminary data.</text>
</comment>
<dbReference type="FunFam" id="3.30.160.190:FF:000001">
    <property type="entry name" value="NADH-ubiquinone oxidoreductase 21 kDa subunit mitochondrial"/>
    <property type="match status" value="1"/>
</dbReference>
<sequence length="248" mass="28310">MASLQRTTMLARACRLQRLPVVQRRFESTATTNTPSPSERGAGRPAPSSDDAPGFKPGQASTWGLERQEGPMEAQPRHKPDYEVQADYRVSNFSPIPQRVMDGSEPGVDTPAAVLSGAPMDLQARTVRYAYQRWKPTKKCFVLKFVSIYRPAKTATQSGDWHSHHWRMDWDVLAKGHRWENPLMGWQSSADFMQGTHLNFKTKEDAINFANKQGYEYFVQEPNERKIVPKAYAAQFLHVKKMKQVRTK</sequence>
<accession>A0A9W7SV93</accession>
<reference evidence="11 12" key="1">
    <citation type="journal article" date="2018" name="IMA Fungus">
        <title>IMA Genome-F 10: Nine draft genome sequences of Claviceps purpurea s.lat., including C. arundinis, C. humidiphila, and C. cf. spartinae, pseudomolecules for the pitch canker pathogen Fusarium circinatum, draft genome of Davidsoniella eucalypti, Grosmannia galeiformis, Quambalaria eucalypti, and Teratosphaeria destructans.</title>
        <authorList>
            <person name="Wingfield B.D."/>
            <person name="Liu M."/>
            <person name="Nguyen H.D."/>
            <person name="Lane F.A."/>
            <person name="Morgan S.W."/>
            <person name="De Vos L."/>
            <person name="Wilken P.M."/>
            <person name="Duong T.A."/>
            <person name="Aylward J."/>
            <person name="Coetzee M.P."/>
            <person name="Dadej K."/>
            <person name="De Beer Z.W."/>
            <person name="Findlay W."/>
            <person name="Havenga M."/>
            <person name="Kolarik M."/>
            <person name="Menzies J.G."/>
            <person name="Naidoo K."/>
            <person name="Pochopski O."/>
            <person name="Shoukouhi P."/>
            <person name="Santana Q.C."/>
            <person name="Seifert K.A."/>
            <person name="Soal N."/>
            <person name="Steenkamp E.T."/>
            <person name="Tatham C.T."/>
            <person name="van der Nest M.A."/>
            <person name="Wingfield M.J."/>
        </authorList>
    </citation>
    <scope>NUCLEOTIDE SEQUENCE [LARGE SCALE GENOMIC DNA]</scope>
    <source>
        <strain evidence="11">CMW44962</strain>
    </source>
</reference>
<keyword evidence="2 9" id="KW-0813">Transport</keyword>
<name>A0A9W7SV93_9PEZI</name>
<dbReference type="GO" id="GO:0005743">
    <property type="term" value="C:mitochondrial inner membrane"/>
    <property type="evidence" value="ECO:0007669"/>
    <property type="project" value="UniProtKB-SubCell"/>
</dbReference>
<evidence type="ECO:0000256" key="7">
    <source>
        <dbReference type="ARBA" id="ARBA00023128"/>
    </source>
</evidence>
<feature type="compositionally biased region" description="Polar residues" evidence="10">
    <location>
        <begin position="28"/>
        <end position="37"/>
    </location>
</feature>
<evidence type="ECO:0000256" key="4">
    <source>
        <dbReference type="ARBA" id="ARBA00022792"/>
    </source>
</evidence>
<comment type="similarity">
    <text evidence="1 9">Belongs to the complex I NDUFS4 subunit family.</text>
</comment>
<evidence type="ECO:0000256" key="5">
    <source>
        <dbReference type="ARBA" id="ARBA00022946"/>
    </source>
</evidence>
<dbReference type="GO" id="GO:0022900">
    <property type="term" value="P:electron transport chain"/>
    <property type="evidence" value="ECO:0007669"/>
    <property type="project" value="InterPro"/>
</dbReference>
<evidence type="ECO:0000256" key="2">
    <source>
        <dbReference type="ARBA" id="ARBA00022448"/>
    </source>
</evidence>
<feature type="compositionally biased region" description="Basic and acidic residues" evidence="10">
    <location>
        <begin position="66"/>
        <end position="78"/>
    </location>
</feature>
<evidence type="ECO:0000313" key="12">
    <source>
        <dbReference type="Proteomes" id="UP001138500"/>
    </source>
</evidence>
<protein>
    <recommendedName>
        <fullName evidence="9">NADH dehydrogenase [ubiquinone] iron-sulfur protein 4, mitochondrial</fullName>
    </recommendedName>
</protein>
<dbReference type="InterPro" id="IPR038532">
    <property type="entry name" value="NDUFS4-like_sf"/>
</dbReference>
<dbReference type="InterPro" id="IPR006885">
    <property type="entry name" value="NADH_UbQ_FeS_4_mit-like"/>
</dbReference>
<comment type="function">
    <text evidence="9">Accessory subunit of the mitochondrial membrane respiratory chain NADH dehydrogenase (Complex I), that is believed not to be involved in catalysis. Complex I functions in the transfer of electrons from NADH to the respiratory chain. The immediate electron acceptor for the enzyme is believed to be ubiquinone.</text>
</comment>
<evidence type="ECO:0000256" key="6">
    <source>
        <dbReference type="ARBA" id="ARBA00022982"/>
    </source>
</evidence>
<dbReference type="OrthoDB" id="3089at2759"/>
<dbReference type="Pfam" id="PF04800">
    <property type="entry name" value="NDUS4"/>
    <property type="match status" value="1"/>
</dbReference>
<comment type="subcellular location">
    <subcellularLocation>
        <location evidence="9">Mitochondrion inner membrane</location>
        <topology evidence="9">Peripheral membrane protein</topology>
        <orientation evidence="9">Matrix side</orientation>
    </subcellularLocation>
</comment>
<dbReference type="PANTHER" id="PTHR12219">
    <property type="entry name" value="NADH-UBIQUINONE OXIDOREDUCTASE"/>
    <property type="match status" value="1"/>
</dbReference>
<keyword evidence="5 9" id="KW-0809">Transit peptide</keyword>